<feature type="transmembrane region" description="Helical" evidence="1">
    <location>
        <begin position="30"/>
        <end position="54"/>
    </location>
</feature>
<feature type="transmembrane region" description="Helical" evidence="1">
    <location>
        <begin position="106"/>
        <end position="128"/>
    </location>
</feature>
<sequence>MKENFQELFKALAIAIILVYMVMAVQFESFIYPLMVMFSLPLATTGVFGILLVTGMDLDMMSFMGIILLVGIVVNNAIILVDFANQRRAAGYGRLEAMQEAGPLRLRPILMTALSTSIAAIPIALGLSEGGEIRQPMSTAVIGGMLTSTFLTLFVIPAVYVILGDAKEKIAQIIVRLTKKSTVTSMSGGEK</sequence>
<name>A0A645FED0_9ZZZZ</name>
<evidence type="ECO:0000256" key="1">
    <source>
        <dbReference type="SAM" id="Phobius"/>
    </source>
</evidence>
<dbReference type="GO" id="GO:0042910">
    <property type="term" value="F:xenobiotic transmembrane transporter activity"/>
    <property type="evidence" value="ECO:0007669"/>
    <property type="project" value="TreeGrafter"/>
</dbReference>
<dbReference type="Gene3D" id="1.20.1640.10">
    <property type="entry name" value="Multidrug efflux transporter AcrB transmembrane domain"/>
    <property type="match status" value="1"/>
</dbReference>
<keyword evidence="1" id="KW-0812">Transmembrane</keyword>
<reference evidence="2" key="1">
    <citation type="submission" date="2019-08" db="EMBL/GenBank/DDBJ databases">
        <authorList>
            <person name="Kucharzyk K."/>
            <person name="Murdoch R.W."/>
            <person name="Higgins S."/>
            <person name="Loffler F."/>
        </authorList>
    </citation>
    <scope>NUCLEOTIDE SEQUENCE</scope>
</reference>
<dbReference type="InterPro" id="IPR001036">
    <property type="entry name" value="Acrflvin-R"/>
</dbReference>
<keyword evidence="1" id="KW-0472">Membrane</keyword>
<feature type="transmembrane region" description="Helical" evidence="1">
    <location>
        <begin position="140"/>
        <end position="163"/>
    </location>
</feature>
<organism evidence="2">
    <name type="scientific">bioreactor metagenome</name>
    <dbReference type="NCBI Taxonomy" id="1076179"/>
    <lineage>
        <taxon>unclassified sequences</taxon>
        <taxon>metagenomes</taxon>
        <taxon>ecological metagenomes</taxon>
    </lineage>
</organism>
<protein>
    <submittedName>
        <fullName evidence="2">Multidrug resistance protein MdtC</fullName>
    </submittedName>
</protein>
<dbReference type="PANTHER" id="PTHR32063:SF0">
    <property type="entry name" value="SWARMING MOTILITY PROTEIN SWRC"/>
    <property type="match status" value="1"/>
</dbReference>
<dbReference type="PANTHER" id="PTHR32063">
    <property type="match status" value="1"/>
</dbReference>
<comment type="caution">
    <text evidence="2">The sequence shown here is derived from an EMBL/GenBank/DDBJ whole genome shotgun (WGS) entry which is preliminary data.</text>
</comment>
<dbReference type="GO" id="GO:0005886">
    <property type="term" value="C:plasma membrane"/>
    <property type="evidence" value="ECO:0007669"/>
    <property type="project" value="TreeGrafter"/>
</dbReference>
<dbReference type="PRINTS" id="PR00702">
    <property type="entry name" value="ACRIFLAVINRP"/>
</dbReference>
<proteinExistence type="predicted"/>
<accession>A0A645FED0</accession>
<dbReference type="EMBL" id="VSSQ01056914">
    <property type="protein sequence ID" value="MPN10743.1"/>
    <property type="molecule type" value="Genomic_DNA"/>
</dbReference>
<dbReference type="SUPFAM" id="SSF82866">
    <property type="entry name" value="Multidrug efflux transporter AcrB transmembrane domain"/>
    <property type="match status" value="1"/>
</dbReference>
<gene>
    <name evidence="2" type="primary">mdtC_52</name>
    <name evidence="2" type="ORF">SDC9_158040</name>
</gene>
<feature type="transmembrane region" description="Helical" evidence="1">
    <location>
        <begin position="6"/>
        <end position="23"/>
    </location>
</feature>
<evidence type="ECO:0000313" key="2">
    <source>
        <dbReference type="EMBL" id="MPN10743.1"/>
    </source>
</evidence>
<keyword evidence="1" id="KW-1133">Transmembrane helix</keyword>
<feature type="transmembrane region" description="Helical" evidence="1">
    <location>
        <begin position="60"/>
        <end position="85"/>
    </location>
</feature>
<dbReference type="AlphaFoldDB" id="A0A645FED0"/>
<dbReference type="Pfam" id="PF00873">
    <property type="entry name" value="ACR_tran"/>
    <property type="match status" value="1"/>
</dbReference>